<dbReference type="AlphaFoldDB" id="A0A0N9HM54"/>
<dbReference type="RefSeq" id="WP_054289628.1">
    <property type="nucleotide sequence ID" value="NZ_CP012752.1"/>
</dbReference>
<dbReference type="EMBL" id="CP012752">
    <property type="protein sequence ID" value="ALG07718.1"/>
    <property type="molecule type" value="Genomic_DNA"/>
</dbReference>
<accession>A0A0N9HM54</accession>
<keyword evidence="4" id="KW-1185">Reference proteome</keyword>
<evidence type="ECO:0000313" key="2">
    <source>
        <dbReference type="EMBL" id="ALG07662.1"/>
    </source>
</evidence>
<evidence type="ECO:0000256" key="1">
    <source>
        <dbReference type="SAM" id="MobiDB-lite"/>
    </source>
</evidence>
<dbReference type="KEGG" id="kphy:AOZ06_12765"/>
<evidence type="ECO:0000313" key="3">
    <source>
        <dbReference type="EMBL" id="ALG07718.1"/>
    </source>
</evidence>
<dbReference type="Proteomes" id="UP000063699">
    <property type="component" value="Chromosome"/>
</dbReference>
<sequence length="79" mass="8433">MPWYAEREDLPDAYRHHADAGSQLAAVYERLGYIEVPAPGTEVPDADPSADPVGPPQPEPVDEQPVAATAGKPKRGRSA</sequence>
<proteinExistence type="predicted"/>
<feature type="region of interest" description="Disordered" evidence="1">
    <location>
        <begin position="38"/>
        <end position="79"/>
    </location>
</feature>
<dbReference type="KEGG" id="kphy:AOZ06_13085"/>
<reference evidence="2 4" key="1">
    <citation type="submission" date="2015-07" db="EMBL/GenBank/DDBJ databases">
        <title>Genome sequencing of Kibdelosporangium phytohabitans.</title>
        <authorList>
            <person name="Qin S."/>
            <person name="Xing K."/>
        </authorList>
    </citation>
    <scope>NUCLEOTIDE SEQUENCE [LARGE SCALE GENOMIC DNA]</scope>
    <source>
        <strain evidence="2 4">KLBMP1111</strain>
    </source>
</reference>
<dbReference type="STRING" id="860235.AOZ06_12765"/>
<name>A0A0N9HM54_9PSEU</name>
<gene>
    <name evidence="2" type="ORF">AOZ06_12765</name>
    <name evidence="3" type="ORF">AOZ06_13085</name>
</gene>
<dbReference type="EMBL" id="CP012752">
    <property type="protein sequence ID" value="ALG07662.1"/>
    <property type="molecule type" value="Genomic_DNA"/>
</dbReference>
<protein>
    <submittedName>
        <fullName evidence="2">Uncharacterized protein</fullName>
    </submittedName>
</protein>
<evidence type="ECO:0000313" key="4">
    <source>
        <dbReference type="Proteomes" id="UP000063699"/>
    </source>
</evidence>
<organism evidence="2 4">
    <name type="scientific">Kibdelosporangium phytohabitans</name>
    <dbReference type="NCBI Taxonomy" id="860235"/>
    <lineage>
        <taxon>Bacteria</taxon>
        <taxon>Bacillati</taxon>
        <taxon>Actinomycetota</taxon>
        <taxon>Actinomycetes</taxon>
        <taxon>Pseudonocardiales</taxon>
        <taxon>Pseudonocardiaceae</taxon>
        <taxon>Kibdelosporangium</taxon>
    </lineage>
</organism>